<dbReference type="PANTHER" id="PTHR43312:SF2">
    <property type="entry name" value="OXIDOREDUCTASE"/>
    <property type="match status" value="1"/>
</dbReference>
<dbReference type="AlphaFoldDB" id="A0A7C3I292"/>
<dbReference type="InterPro" id="IPR020471">
    <property type="entry name" value="AKR"/>
</dbReference>
<dbReference type="SUPFAM" id="SSF46548">
    <property type="entry name" value="alpha-helical ferredoxin"/>
    <property type="match status" value="1"/>
</dbReference>
<dbReference type="CDD" id="cd19096">
    <property type="entry name" value="AKR_Fe-S_oxidoreductase"/>
    <property type="match status" value="1"/>
</dbReference>
<keyword evidence="1" id="KW-0479">Metal-binding</keyword>
<dbReference type="Pfam" id="PF00248">
    <property type="entry name" value="Aldo_ket_red"/>
    <property type="match status" value="1"/>
</dbReference>
<gene>
    <name evidence="5" type="ORF">ENS59_11125</name>
</gene>
<dbReference type="PRINTS" id="PR00069">
    <property type="entry name" value="ALDKETRDTASE"/>
</dbReference>
<sequence length="382" mass="42116">MNYRTFPKIPDLPVSALGLGMMRLPILNSDPAHIDESATEALFLTAIEGGVNYIDTAYPYHNGASEMVTGKLINKHGLRNRVLLATKCPVWLVKSEADWDRFLSEQLAKLGTDYIDFYLLHALNTERWDTILKYRGLEALERAKAQGKIRHIGFSFHDAFDVFKRIIDGYQGWEFCQVQYNYLDTDYQAGLKGIQYASQRDIGVIVMEPLRGGALAKAPEAVGRIFAATGSMRSPAEWALRFTLDRPEVVTVLSGMGSTKQVLENTAVAGLAEPKRLTSQELAAYSSAAAYYHEKMPVPCTSCGYCMPCPNEVAIPDIFAIYNSAIAFDEREGNAAWYQKAYAASGKGADSCIACGECLPKCPQHIDIINSLAEAGRALSNK</sequence>
<dbReference type="InterPro" id="IPR017900">
    <property type="entry name" value="4Fe4S_Fe_S_CS"/>
</dbReference>
<evidence type="ECO:0000256" key="3">
    <source>
        <dbReference type="ARBA" id="ARBA00023014"/>
    </source>
</evidence>
<evidence type="ECO:0000259" key="4">
    <source>
        <dbReference type="PROSITE" id="PS51379"/>
    </source>
</evidence>
<dbReference type="InterPro" id="IPR036812">
    <property type="entry name" value="NAD(P)_OxRdtase_dom_sf"/>
</dbReference>
<dbReference type="InterPro" id="IPR023210">
    <property type="entry name" value="NADP_OxRdtase_dom"/>
</dbReference>
<dbReference type="InterPro" id="IPR053135">
    <property type="entry name" value="AKR2_Oxidoreductase"/>
</dbReference>
<reference evidence="5" key="1">
    <citation type="journal article" date="2020" name="mSystems">
        <title>Genome- and Community-Level Interaction Insights into Carbon Utilization and Element Cycling Functions of Hydrothermarchaeota in Hydrothermal Sediment.</title>
        <authorList>
            <person name="Zhou Z."/>
            <person name="Liu Y."/>
            <person name="Xu W."/>
            <person name="Pan J."/>
            <person name="Luo Z.H."/>
            <person name="Li M."/>
        </authorList>
    </citation>
    <scope>NUCLEOTIDE SEQUENCE [LARGE SCALE GENOMIC DNA]</scope>
    <source>
        <strain evidence="5">SpSt-503</strain>
    </source>
</reference>
<dbReference type="Pfam" id="PF13187">
    <property type="entry name" value="Fer4_9"/>
    <property type="match status" value="1"/>
</dbReference>
<dbReference type="GO" id="GO:0046872">
    <property type="term" value="F:metal ion binding"/>
    <property type="evidence" value="ECO:0007669"/>
    <property type="project" value="UniProtKB-KW"/>
</dbReference>
<evidence type="ECO:0000256" key="1">
    <source>
        <dbReference type="ARBA" id="ARBA00022723"/>
    </source>
</evidence>
<dbReference type="SUPFAM" id="SSF51430">
    <property type="entry name" value="NAD(P)-linked oxidoreductase"/>
    <property type="match status" value="1"/>
</dbReference>
<evidence type="ECO:0000256" key="2">
    <source>
        <dbReference type="ARBA" id="ARBA00023004"/>
    </source>
</evidence>
<comment type="caution">
    <text evidence="5">The sequence shown here is derived from an EMBL/GenBank/DDBJ whole genome shotgun (WGS) entry which is preliminary data.</text>
</comment>
<keyword evidence="2" id="KW-0408">Iron</keyword>
<dbReference type="InterPro" id="IPR017896">
    <property type="entry name" value="4Fe4S_Fe-S-bd"/>
</dbReference>
<evidence type="ECO:0000313" key="5">
    <source>
        <dbReference type="EMBL" id="HFH30040.1"/>
    </source>
</evidence>
<dbReference type="EMBL" id="DSVL01000342">
    <property type="protein sequence ID" value="HFH30040.1"/>
    <property type="molecule type" value="Genomic_DNA"/>
</dbReference>
<dbReference type="GO" id="GO:0051536">
    <property type="term" value="F:iron-sulfur cluster binding"/>
    <property type="evidence" value="ECO:0007669"/>
    <property type="project" value="UniProtKB-KW"/>
</dbReference>
<keyword evidence="3" id="KW-0411">Iron-sulfur</keyword>
<dbReference type="PANTHER" id="PTHR43312">
    <property type="entry name" value="D-THREO-ALDOSE 1-DEHYDROGENASE"/>
    <property type="match status" value="1"/>
</dbReference>
<feature type="domain" description="4Fe-4S ferredoxin-type" evidence="4">
    <location>
        <begin position="342"/>
        <end position="371"/>
    </location>
</feature>
<dbReference type="PROSITE" id="PS00198">
    <property type="entry name" value="4FE4S_FER_1"/>
    <property type="match status" value="1"/>
</dbReference>
<dbReference type="GO" id="GO:0016491">
    <property type="term" value="F:oxidoreductase activity"/>
    <property type="evidence" value="ECO:0007669"/>
    <property type="project" value="InterPro"/>
</dbReference>
<accession>A0A7C3I292</accession>
<proteinExistence type="predicted"/>
<dbReference type="PROSITE" id="PS51379">
    <property type="entry name" value="4FE4S_FER_2"/>
    <property type="match status" value="1"/>
</dbReference>
<organism evidence="5">
    <name type="scientific">Gracilinema caldarium</name>
    <dbReference type="NCBI Taxonomy" id="215591"/>
    <lineage>
        <taxon>Bacteria</taxon>
        <taxon>Pseudomonadati</taxon>
        <taxon>Spirochaetota</taxon>
        <taxon>Spirochaetia</taxon>
        <taxon>Spirochaetales</taxon>
        <taxon>Breznakiellaceae</taxon>
        <taxon>Gracilinema</taxon>
    </lineage>
</organism>
<name>A0A7C3I292_9SPIR</name>
<dbReference type="Gene3D" id="3.20.20.100">
    <property type="entry name" value="NADP-dependent oxidoreductase domain"/>
    <property type="match status" value="1"/>
</dbReference>
<protein>
    <submittedName>
        <fullName evidence="5">Aldo/keto reductase</fullName>
    </submittedName>
</protein>